<dbReference type="RefSeq" id="WP_206933124.1">
    <property type="nucleotide sequence ID" value="NZ_JAEKJY010000002.1"/>
</dbReference>
<dbReference type="Proteomes" id="UP000663970">
    <property type="component" value="Unassembled WGS sequence"/>
</dbReference>
<proteinExistence type="predicted"/>
<gene>
    <name evidence="1" type="ORF">JF544_07035</name>
</gene>
<comment type="caution">
    <text evidence="1">The sequence shown here is derived from an EMBL/GenBank/DDBJ whole genome shotgun (WGS) entry which is preliminary data.</text>
</comment>
<reference evidence="1 2" key="1">
    <citation type="submission" date="2020-12" db="EMBL/GenBank/DDBJ databases">
        <title>Oil enriched cultivation method for isolating marine PHA-producing bacteria.</title>
        <authorList>
            <person name="Zheng W."/>
            <person name="Yu S."/>
            <person name="Huang Y."/>
        </authorList>
    </citation>
    <scope>NUCLEOTIDE SEQUENCE [LARGE SCALE GENOMIC DNA]</scope>
    <source>
        <strain evidence="1 2">SY-2-6</strain>
    </source>
</reference>
<protein>
    <submittedName>
        <fullName evidence="1">Uncharacterized protein</fullName>
    </submittedName>
</protein>
<name>A0ABS3DUU7_9BACI</name>
<sequence length="63" mass="7749">MIKENVERSSFAISKEQYKLRYYRFEEIHDQVLVIAPLESLEERFLYKLEAELMRAQLFFMEV</sequence>
<dbReference type="EMBL" id="JAEKJY010000002">
    <property type="protein sequence ID" value="MBN8234998.1"/>
    <property type="molecule type" value="Genomic_DNA"/>
</dbReference>
<keyword evidence="2" id="KW-1185">Reference proteome</keyword>
<organism evidence="1 2">
    <name type="scientific">Halobacillus kuroshimensis</name>
    <dbReference type="NCBI Taxonomy" id="302481"/>
    <lineage>
        <taxon>Bacteria</taxon>
        <taxon>Bacillati</taxon>
        <taxon>Bacillota</taxon>
        <taxon>Bacilli</taxon>
        <taxon>Bacillales</taxon>
        <taxon>Bacillaceae</taxon>
        <taxon>Halobacillus</taxon>
    </lineage>
</organism>
<evidence type="ECO:0000313" key="1">
    <source>
        <dbReference type="EMBL" id="MBN8234998.1"/>
    </source>
</evidence>
<accession>A0ABS3DUU7</accession>
<evidence type="ECO:0000313" key="2">
    <source>
        <dbReference type="Proteomes" id="UP000663970"/>
    </source>
</evidence>